<sequence>MKNRKTLLAAIMGSAMMALPSAGIAQAVPPPGPAGSPAPGSSAQGALERPTAIPMQAPSPNTMQPASTALGSKWSDVTKLPDFFAGNWQSVTSFLDREPKTPLTPKAKAYADAFKPITDIPFAGAGCKTPGMPTIQRLGSPLKFFFEPGMIAIYIENSSMTRFIKVNGKHAARPNPSYLGDSIGHFEGNEFVVESIAFADDILFQYTNFPGKGTSRFVLPIESVFGPHGPNLRMVERMKLLDPDTMEITLTIYDDTVWTKPYVANTQIFKRNRGDAGIPAEWVCGSGADPLEFDPVSNESIMQDPADVLKKLQAKDAK</sequence>
<feature type="compositionally biased region" description="Low complexity" evidence="1">
    <location>
        <begin position="37"/>
        <end position="46"/>
    </location>
</feature>
<gene>
    <name evidence="3" type="ORF">C8J26_3740</name>
</gene>
<dbReference type="AlphaFoldDB" id="A0A2T5GGH3"/>
<proteinExistence type="predicted"/>
<feature type="region of interest" description="Disordered" evidence="1">
    <location>
        <begin position="28"/>
        <end position="47"/>
    </location>
</feature>
<feature type="signal peptide" evidence="2">
    <location>
        <begin position="1"/>
        <end position="27"/>
    </location>
</feature>
<keyword evidence="2" id="KW-0732">Signal</keyword>
<keyword evidence="4" id="KW-1185">Reference proteome</keyword>
<evidence type="ECO:0000313" key="4">
    <source>
        <dbReference type="Proteomes" id="UP000244189"/>
    </source>
</evidence>
<evidence type="ECO:0000256" key="1">
    <source>
        <dbReference type="SAM" id="MobiDB-lite"/>
    </source>
</evidence>
<evidence type="ECO:0000313" key="3">
    <source>
        <dbReference type="EMBL" id="PTQ58439.1"/>
    </source>
</evidence>
<dbReference type="Proteomes" id="UP000244189">
    <property type="component" value="Unassembled WGS sequence"/>
</dbReference>
<reference evidence="3 4" key="1">
    <citation type="submission" date="2018-04" db="EMBL/GenBank/DDBJ databases">
        <title>Genomic Encyclopedia of Type Strains, Phase III (KMG-III): the genomes of soil and plant-associated and newly described type strains.</title>
        <authorList>
            <person name="Whitman W."/>
        </authorList>
    </citation>
    <scope>NUCLEOTIDE SEQUENCE [LARGE SCALE GENOMIC DNA]</scope>
    <source>
        <strain evidence="3 4">MA101b</strain>
    </source>
</reference>
<comment type="caution">
    <text evidence="3">The sequence shown here is derived from an EMBL/GenBank/DDBJ whole genome shotgun (WGS) entry which is preliminary data.</text>
</comment>
<accession>A0A2T5GGH3</accession>
<organism evidence="3 4">
    <name type="scientific">Sphingomonas aurantiaca</name>
    <dbReference type="NCBI Taxonomy" id="185949"/>
    <lineage>
        <taxon>Bacteria</taxon>
        <taxon>Pseudomonadati</taxon>
        <taxon>Pseudomonadota</taxon>
        <taxon>Alphaproteobacteria</taxon>
        <taxon>Sphingomonadales</taxon>
        <taxon>Sphingomonadaceae</taxon>
        <taxon>Sphingomonas</taxon>
    </lineage>
</organism>
<dbReference type="EMBL" id="QAOG01000008">
    <property type="protein sequence ID" value="PTQ58439.1"/>
    <property type="molecule type" value="Genomic_DNA"/>
</dbReference>
<evidence type="ECO:0000256" key="2">
    <source>
        <dbReference type="SAM" id="SignalP"/>
    </source>
</evidence>
<feature type="chain" id="PRO_5015735202" evidence="2">
    <location>
        <begin position="28"/>
        <end position="318"/>
    </location>
</feature>
<name>A0A2T5GGH3_9SPHN</name>
<protein>
    <submittedName>
        <fullName evidence="3">Uncharacterized protein</fullName>
    </submittedName>
</protein>
<dbReference type="RefSeq" id="WP_146168907.1">
    <property type="nucleotide sequence ID" value="NZ_QAOG01000008.1"/>
</dbReference>